<gene>
    <name evidence="1" type="ORF">GCM10008090_30900</name>
</gene>
<reference evidence="1" key="2">
    <citation type="submission" date="2020-09" db="EMBL/GenBank/DDBJ databases">
        <authorList>
            <person name="Sun Q."/>
            <person name="Kim S."/>
        </authorList>
    </citation>
    <scope>NUCLEOTIDE SEQUENCE</scope>
    <source>
        <strain evidence="1">KCTC 12711</strain>
    </source>
</reference>
<accession>A0A918VSL1</accession>
<dbReference type="RefSeq" id="WP_189402613.1">
    <property type="nucleotide sequence ID" value="NZ_BMXA01000007.1"/>
</dbReference>
<dbReference type="AlphaFoldDB" id="A0A918VSL1"/>
<proteinExistence type="predicted"/>
<keyword evidence="2" id="KW-1185">Reference proteome</keyword>
<dbReference type="EMBL" id="BMXA01000007">
    <property type="protein sequence ID" value="GHA19007.1"/>
    <property type="molecule type" value="Genomic_DNA"/>
</dbReference>
<reference evidence="1" key="1">
    <citation type="journal article" date="2014" name="Int. J. Syst. Evol. Microbiol.">
        <title>Complete genome sequence of Corynebacterium casei LMG S-19264T (=DSM 44701T), isolated from a smear-ripened cheese.</title>
        <authorList>
            <consortium name="US DOE Joint Genome Institute (JGI-PGF)"/>
            <person name="Walter F."/>
            <person name="Albersmeier A."/>
            <person name="Kalinowski J."/>
            <person name="Ruckert C."/>
        </authorList>
    </citation>
    <scope>NUCLEOTIDE SEQUENCE</scope>
    <source>
        <strain evidence="1">KCTC 12711</strain>
    </source>
</reference>
<evidence type="ECO:0000313" key="1">
    <source>
        <dbReference type="EMBL" id="GHA19007.1"/>
    </source>
</evidence>
<organism evidence="1 2">
    <name type="scientific">Arenicella chitinivorans</name>
    <dbReference type="NCBI Taxonomy" id="1329800"/>
    <lineage>
        <taxon>Bacteria</taxon>
        <taxon>Pseudomonadati</taxon>
        <taxon>Pseudomonadota</taxon>
        <taxon>Gammaproteobacteria</taxon>
        <taxon>Arenicellales</taxon>
        <taxon>Arenicellaceae</taxon>
        <taxon>Arenicella</taxon>
    </lineage>
</organism>
<comment type="caution">
    <text evidence="1">The sequence shown here is derived from an EMBL/GenBank/DDBJ whole genome shotgun (WGS) entry which is preliminary data.</text>
</comment>
<dbReference type="Proteomes" id="UP000614811">
    <property type="component" value="Unassembled WGS sequence"/>
</dbReference>
<sequence>MKLSDYWQNFELLKEIEVAGGFIYDGLRALHEIEYLHHETEIFSVLYNLSVGLERLIKVSIILLEYEDGIDPIQFEKTLITHNHSELISRVQKQQNLRLGKAHNEFLSLLAKFYKSYRYDRYSLDTVKELSKEKEALISFLDKHIELEFSSNILGDSFVSNTRKTKKFIGKLVRKVVDEIYSVIRNESYRKNIYTYEVRSKSKAYKFILGDDVDFSLEDILWKELLIFLLSYKGKSDHLDFIKSFDPLNFDIAMLREYLDAVKNDVDKIGLIDELEYLYEDVENKSERFERLKYMNAKDVFFDS</sequence>
<name>A0A918VSL1_9GAMM</name>
<protein>
    <submittedName>
        <fullName evidence="1">Uncharacterized protein</fullName>
    </submittedName>
</protein>
<evidence type="ECO:0000313" key="2">
    <source>
        <dbReference type="Proteomes" id="UP000614811"/>
    </source>
</evidence>